<evidence type="ECO:0000256" key="1">
    <source>
        <dbReference type="ARBA" id="ARBA00022490"/>
    </source>
</evidence>
<dbReference type="RefSeq" id="WP_112057670.1">
    <property type="nucleotide sequence ID" value="NZ_JAMOKV010000005.1"/>
</dbReference>
<protein>
    <recommendedName>
        <fullName evidence="6">Holliday junction branch migration complex subunit RuvA</fullName>
    </recommendedName>
</protein>
<keyword evidence="3 6" id="KW-0238">DNA-binding</keyword>
<comment type="subunit">
    <text evidence="6">Homotetramer. Forms an RuvA(8)-RuvB(12)-Holliday junction (HJ) complex. HJ DNA is sandwiched between 2 RuvA tetramers; dsDNA enters through RuvA and exits via RuvB. An RuvB hexamer assembles on each DNA strand where it exits the tetramer. Each RuvB hexamer is contacted by two RuvA subunits (via domain III) on 2 adjacent RuvB subunits; this complex drives branch migration. In the full resolvosome a probable DNA-RuvA(4)-RuvB(12)-RuvC(2) complex forms which resolves the HJ.</text>
</comment>
<organism evidence="8 9">
    <name type="scientific">Helicobacter colisuis</name>
    <dbReference type="NCBI Taxonomy" id="2949739"/>
    <lineage>
        <taxon>Bacteria</taxon>
        <taxon>Pseudomonadati</taxon>
        <taxon>Campylobacterota</taxon>
        <taxon>Epsilonproteobacteria</taxon>
        <taxon>Campylobacterales</taxon>
        <taxon>Helicobacteraceae</taxon>
        <taxon>Helicobacter</taxon>
    </lineage>
</organism>
<dbReference type="Pfam" id="PF14520">
    <property type="entry name" value="HHH_5"/>
    <property type="match status" value="1"/>
</dbReference>
<dbReference type="Proteomes" id="UP001057522">
    <property type="component" value="Unassembled WGS sequence"/>
</dbReference>
<dbReference type="InterPro" id="IPR010994">
    <property type="entry name" value="RuvA_2-like"/>
</dbReference>
<dbReference type="SUPFAM" id="SSF50249">
    <property type="entry name" value="Nucleic acid-binding proteins"/>
    <property type="match status" value="1"/>
</dbReference>
<dbReference type="NCBIfam" id="TIGR00084">
    <property type="entry name" value="ruvA"/>
    <property type="match status" value="1"/>
</dbReference>
<keyword evidence="4 6" id="KW-0233">DNA recombination</keyword>
<feature type="domain" description="Helix-hairpin-helix DNA-binding motif class 1" evidence="7">
    <location>
        <begin position="74"/>
        <end position="93"/>
    </location>
</feature>
<comment type="domain">
    <text evidence="6">Has three domains with a flexible linker between the domains II and III and assumes an 'L' shape. Domain III is highly mobile and contacts RuvB.</text>
</comment>
<dbReference type="Gene3D" id="2.40.50.140">
    <property type="entry name" value="Nucleic acid-binding proteins"/>
    <property type="match status" value="1"/>
</dbReference>
<dbReference type="CDD" id="cd14332">
    <property type="entry name" value="UBA_RuvA_C"/>
    <property type="match status" value="1"/>
</dbReference>
<sequence length="191" mass="20966">MIIALEGKIFSKEPTKIAISCAGVVYEVFISLQTSNQITQNKGDSITLLTTHIIREDAQNLFGFLESSEKKLFDTLIKINGVGPKVAMAILSTYTPQTFAKVVENNDIKSMQRVPGIGPKSAGRILVELSGWSLELSQNETNHKDSDYNQVILALESLGYKNDIIQKAIKGLEKNEVGQMVKAALKKIQGL</sequence>
<evidence type="ECO:0000313" key="8">
    <source>
        <dbReference type="EMBL" id="MCL9819986.1"/>
    </source>
</evidence>
<dbReference type="InterPro" id="IPR011114">
    <property type="entry name" value="RuvA_C"/>
</dbReference>
<dbReference type="SUPFAM" id="SSF47781">
    <property type="entry name" value="RuvA domain 2-like"/>
    <property type="match status" value="1"/>
</dbReference>
<dbReference type="SUPFAM" id="SSF46929">
    <property type="entry name" value="DNA helicase RuvA subunit, C-terminal domain"/>
    <property type="match status" value="1"/>
</dbReference>
<evidence type="ECO:0000256" key="6">
    <source>
        <dbReference type="HAMAP-Rule" id="MF_00031"/>
    </source>
</evidence>
<dbReference type="HAMAP" id="MF_00031">
    <property type="entry name" value="DNA_HJ_migration_RuvA"/>
    <property type="match status" value="1"/>
</dbReference>
<dbReference type="EMBL" id="JAMOKX010000006">
    <property type="protein sequence ID" value="MCL9819986.1"/>
    <property type="molecule type" value="Genomic_DNA"/>
</dbReference>
<proteinExistence type="inferred from homology"/>
<dbReference type="Pfam" id="PF01330">
    <property type="entry name" value="RuvA_N"/>
    <property type="match status" value="1"/>
</dbReference>
<feature type="domain" description="Helix-hairpin-helix DNA-binding motif class 1" evidence="7">
    <location>
        <begin position="109"/>
        <end position="128"/>
    </location>
</feature>
<evidence type="ECO:0000256" key="2">
    <source>
        <dbReference type="ARBA" id="ARBA00022763"/>
    </source>
</evidence>
<comment type="function">
    <text evidence="6">The RuvA-RuvB-RuvC complex processes Holliday junction (HJ) DNA during genetic recombination and DNA repair, while the RuvA-RuvB complex plays an important role in the rescue of blocked DNA replication forks via replication fork reversal (RFR). RuvA specifically binds to HJ cruciform DNA, conferring on it an open structure. The RuvB hexamer acts as an ATP-dependent pump, pulling dsDNA into and through the RuvAB complex. HJ branch migration allows RuvC to scan DNA until it finds its consensus sequence, where it cleaves and resolves the cruciform DNA.</text>
</comment>
<dbReference type="InterPro" id="IPR003583">
    <property type="entry name" value="Hlx-hairpin-Hlx_DNA-bd_motif"/>
</dbReference>
<dbReference type="GO" id="GO:0016787">
    <property type="term" value="F:hydrolase activity"/>
    <property type="evidence" value="ECO:0007669"/>
    <property type="project" value="UniProtKB-KW"/>
</dbReference>
<name>A0ABT0TVN9_9HELI</name>
<comment type="caution">
    <text evidence="8">The sequence shown here is derived from an EMBL/GenBank/DDBJ whole genome shotgun (WGS) entry which is preliminary data.</text>
</comment>
<evidence type="ECO:0000256" key="5">
    <source>
        <dbReference type="ARBA" id="ARBA00023204"/>
    </source>
</evidence>
<dbReference type="InterPro" id="IPR036267">
    <property type="entry name" value="RuvA_C_sf"/>
</dbReference>
<dbReference type="Gene3D" id="1.10.150.20">
    <property type="entry name" value="5' to 3' exonuclease, C-terminal subdomain"/>
    <property type="match status" value="1"/>
</dbReference>
<evidence type="ECO:0000259" key="7">
    <source>
        <dbReference type="SMART" id="SM00278"/>
    </source>
</evidence>
<dbReference type="InterPro" id="IPR012340">
    <property type="entry name" value="NA-bd_OB-fold"/>
</dbReference>
<dbReference type="Pfam" id="PF07499">
    <property type="entry name" value="RuvA_C"/>
    <property type="match status" value="1"/>
</dbReference>
<reference evidence="8" key="1">
    <citation type="submission" date="2022-06" db="EMBL/GenBank/DDBJ databases">
        <title>Helicobacter colisuis sp. nov.</title>
        <authorList>
            <person name="Papic B."/>
            <person name="Gruntar I."/>
        </authorList>
    </citation>
    <scope>NUCLEOTIDE SEQUENCE</scope>
    <source>
        <strain evidence="8">11154-15</strain>
    </source>
</reference>
<dbReference type="GO" id="GO:0003678">
    <property type="term" value="F:DNA helicase activity"/>
    <property type="evidence" value="ECO:0007669"/>
    <property type="project" value="UniProtKB-EC"/>
</dbReference>
<keyword evidence="2 6" id="KW-0227">DNA damage</keyword>
<evidence type="ECO:0000256" key="3">
    <source>
        <dbReference type="ARBA" id="ARBA00023125"/>
    </source>
</evidence>
<keyword evidence="1 6" id="KW-0963">Cytoplasm</keyword>
<gene>
    <name evidence="6 8" type="primary">ruvA</name>
    <name evidence="8" type="ORF">NCR95_07400</name>
</gene>
<dbReference type="InterPro" id="IPR013849">
    <property type="entry name" value="DNA_helicase_Holl-junc_RuvA_I"/>
</dbReference>
<dbReference type="InterPro" id="IPR000085">
    <property type="entry name" value="RuvA"/>
</dbReference>
<comment type="caution">
    <text evidence="6">Lacks conserved residue(s) required for the propagation of feature annotation.</text>
</comment>
<keyword evidence="9" id="KW-1185">Reference proteome</keyword>
<evidence type="ECO:0000256" key="4">
    <source>
        <dbReference type="ARBA" id="ARBA00023172"/>
    </source>
</evidence>
<keyword evidence="8" id="KW-0378">Hydrolase</keyword>
<evidence type="ECO:0000313" key="9">
    <source>
        <dbReference type="Proteomes" id="UP001057522"/>
    </source>
</evidence>
<dbReference type="SMART" id="SM00278">
    <property type="entry name" value="HhH1"/>
    <property type="match status" value="2"/>
</dbReference>
<comment type="subcellular location">
    <subcellularLocation>
        <location evidence="6">Cytoplasm</location>
    </subcellularLocation>
</comment>
<accession>A0ABT0TVN9</accession>
<keyword evidence="5 6" id="KW-0234">DNA repair</keyword>
<comment type="similarity">
    <text evidence="6">Belongs to the RuvA family.</text>
</comment>
<feature type="region of interest" description="Domain III" evidence="6">
    <location>
        <begin position="147"/>
        <end position="191"/>
    </location>
</feature>